<reference evidence="3" key="2">
    <citation type="journal article" date="2021" name="PeerJ">
        <title>Extensive microbial diversity within the chicken gut microbiome revealed by metagenomics and culture.</title>
        <authorList>
            <person name="Gilroy R."/>
            <person name="Ravi A."/>
            <person name="Getino M."/>
            <person name="Pursley I."/>
            <person name="Horton D.L."/>
            <person name="Alikhan N.F."/>
            <person name="Baker D."/>
            <person name="Gharbi K."/>
            <person name="Hall N."/>
            <person name="Watson M."/>
            <person name="Adriaenssens E.M."/>
            <person name="Foster-Nyarko E."/>
            <person name="Jarju S."/>
            <person name="Secka A."/>
            <person name="Antonio M."/>
            <person name="Oren A."/>
            <person name="Chaudhuri R.R."/>
            <person name="La Ragione R."/>
            <person name="Hildebrand F."/>
            <person name="Pallen M.J."/>
        </authorList>
    </citation>
    <scope>NUCLEOTIDE SEQUENCE</scope>
    <source>
        <strain evidence="3">20514</strain>
    </source>
</reference>
<dbReference type="Proteomes" id="UP000810252">
    <property type="component" value="Unassembled WGS sequence"/>
</dbReference>
<gene>
    <name evidence="3" type="ORF">IAC29_07570</name>
</gene>
<feature type="repeat" description="TPR" evidence="1">
    <location>
        <begin position="122"/>
        <end position="155"/>
    </location>
</feature>
<feature type="repeat" description="TPR" evidence="1">
    <location>
        <begin position="75"/>
        <end position="108"/>
    </location>
</feature>
<dbReference type="SMART" id="SM00028">
    <property type="entry name" value="TPR"/>
    <property type="match status" value="5"/>
</dbReference>
<keyword evidence="1" id="KW-0802">TPR repeat</keyword>
<feature type="signal peptide" evidence="2">
    <location>
        <begin position="1"/>
        <end position="20"/>
    </location>
</feature>
<dbReference type="Pfam" id="PF13432">
    <property type="entry name" value="TPR_16"/>
    <property type="match status" value="1"/>
</dbReference>
<dbReference type="Pfam" id="PF14559">
    <property type="entry name" value="TPR_19"/>
    <property type="match status" value="1"/>
</dbReference>
<reference evidence="3" key="1">
    <citation type="submission" date="2020-10" db="EMBL/GenBank/DDBJ databases">
        <authorList>
            <person name="Gilroy R."/>
        </authorList>
    </citation>
    <scope>NUCLEOTIDE SEQUENCE</scope>
    <source>
        <strain evidence="3">20514</strain>
    </source>
</reference>
<keyword evidence="2" id="KW-0732">Signal</keyword>
<dbReference type="InterPro" id="IPR019734">
    <property type="entry name" value="TPR_rpt"/>
</dbReference>
<sequence length="312" mass="33313">MKKIILIALSLAVSAVSLSAQDMAAATDAFNNGATALSMGDNQGAIDYFKQALPLAEACGEEGAEIVATCKDRIPRLVLAIGKDYIQATEYDKAIQQLQEAVNAGKEYENAEVVADATELIPQVYLQKGNTLFKSKDFAGAVESYEKSVAIDSTNGMACLMLGQALAAAGNLPGAENAYKMAMRNGQQQNAVKQLSNTYIKLSAASLKAKDYQGAIDYALKSNEYLENATAMQVAGQASLQLQKNDDAISYFEKYVALAPTARNVNDIFYSIAVLAQQGGDNAKACGYYQKITSDPKYGETAKQQIAALKCN</sequence>
<comment type="caution">
    <text evidence="3">The sequence shown here is derived from an EMBL/GenBank/DDBJ whole genome shotgun (WGS) entry which is preliminary data.</text>
</comment>
<dbReference type="EMBL" id="JADIMQ010000108">
    <property type="protein sequence ID" value="MBO8449111.1"/>
    <property type="molecule type" value="Genomic_DNA"/>
</dbReference>
<dbReference type="PANTHER" id="PTHR12558">
    <property type="entry name" value="CELL DIVISION CYCLE 16,23,27"/>
    <property type="match status" value="1"/>
</dbReference>
<evidence type="ECO:0000313" key="3">
    <source>
        <dbReference type="EMBL" id="MBO8449111.1"/>
    </source>
</evidence>
<proteinExistence type="predicted"/>
<organism evidence="3 4">
    <name type="scientific">Candidatus Cryptobacteroides merdigallinarum</name>
    <dbReference type="NCBI Taxonomy" id="2840770"/>
    <lineage>
        <taxon>Bacteria</taxon>
        <taxon>Pseudomonadati</taxon>
        <taxon>Bacteroidota</taxon>
        <taxon>Bacteroidia</taxon>
        <taxon>Bacteroidales</taxon>
        <taxon>Candidatus Cryptobacteroides</taxon>
    </lineage>
</organism>
<feature type="repeat" description="TPR" evidence="1">
    <location>
        <begin position="229"/>
        <end position="262"/>
    </location>
</feature>
<accession>A0A9D9EM78</accession>
<evidence type="ECO:0000256" key="2">
    <source>
        <dbReference type="SAM" id="SignalP"/>
    </source>
</evidence>
<dbReference type="SUPFAM" id="SSF48452">
    <property type="entry name" value="TPR-like"/>
    <property type="match status" value="2"/>
</dbReference>
<evidence type="ECO:0000313" key="4">
    <source>
        <dbReference type="Proteomes" id="UP000810252"/>
    </source>
</evidence>
<evidence type="ECO:0000256" key="1">
    <source>
        <dbReference type="PROSITE-ProRule" id="PRU00339"/>
    </source>
</evidence>
<dbReference type="AlphaFoldDB" id="A0A9D9EM78"/>
<dbReference type="Gene3D" id="1.25.40.10">
    <property type="entry name" value="Tetratricopeptide repeat domain"/>
    <property type="match status" value="3"/>
</dbReference>
<dbReference type="PROSITE" id="PS50005">
    <property type="entry name" value="TPR"/>
    <property type="match status" value="3"/>
</dbReference>
<dbReference type="PANTHER" id="PTHR12558:SF13">
    <property type="entry name" value="CELL DIVISION CYCLE PROTEIN 27 HOMOLOG"/>
    <property type="match status" value="1"/>
</dbReference>
<name>A0A9D9EM78_9BACT</name>
<dbReference type="InterPro" id="IPR011990">
    <property type="entry name" value="TPR-like_helical_dom_sf"/>
</dbReference>
<feature type="chain" id="PRO_5038692909" evidence="2">
    <location>
        <begin position="21"/>
        <end position="312"/>
    </location>
</feature>
<protein>
    <submittedName>
        <fullName evidence="3">Tetratricopeptide repeat protein</fullName>
    </submittedName>
</protein>